<dbReference type="Gene3D" id="1.10.150.690">
    <property type="entry name" value="DUF2063"/>
    <property type="match status" value="1"/>
</dbReference>
<feature type="domain" description="Putative DNA-binding" evidence="1">
    <location>
        <begin position="6"/>
        <end position="84"/>
    </location>
</feature>
<gene>
    <name evidence="2" type="ORF">LMG7141_02313</name>
</gene>
<dbReference type="EMBL" id="CATYWO010000002">
    <property type="protein sequence ID" value="CAJ0790017.1"/>
    <property type="molecule type" value="Genomic_DNA"/>
</dbReference>
<proteinExistence type="predicted"/>
<evidence type="ECO:0000259" key="1">
    <source>
        <dbReference type="Pfam" id="PF09836"/>
    </source>
</evidence>
<evidence type="ECO:0000313" key="3">
    <source>
        <dbReference type="Proteomes" id="UP001189616"/>
    </source>
</evidence>
<accession>A0ABN9IUU1</accession>
<protein>
    <recommendedName>
        <fullName evidence="1">Putative DNA-binding domain-containing protein</fullName>
    </recommendedName>
</protein>
<dbReference type="Proteomes" id="UP001189616">
    <property type="component" value="Unassembled WGS sequence"/>
</dbReference>
<reference evidence="2 3" key="1">
    <citation type="submission" date="2023-07" db="EMBL/GenBank/DDBJ databases">
        <authorList>
            <person name="Peeters C."/>
        </authorList>
    </citation>
    <scope>NUCLEOTIDE SEQUENCE [LARGE SCALE GENOMIC DNA]</scope>
    <source>
        <strain evidence="2 3">LMG 7141</strain>
    </source>
</reference>
<dbReference type="RefSeq" id="WP_316657736.1">
    <property type="nucleotide sequence ID" value="NZ_CATYWO010000002.1"/>
</dbReference>
<comment type="caution">
    <text evidence="2">The sequence shown here is derived from an EMBL/GenBank/DDBJ whole genome shotgun (WGS) entry which is preliminary data.</text>
</comment>
<evidence type="ECO:0000313" key="2">
    <source>
        <dbReference type="EMBL" id="CAJ0790017.1"/>
    </source>
</evidence>
<dbReference type="InterPro" id="IPR018640">
    <property type="entry name" value="DUF2063"/>
</dbReference>
<name>A0ABN9IUU1_9RALS</name>
<dbReference type="InterPro" id="IPR044922">
    <property type="entry name" value="DUF2063_N_sf"/>
</dbReference>
<dbReference type="Pfam" id="PF09836">
    <property type="entry name" value="DUF2063"/>
    <property type="match status" value="1"/>
</dbReference>
<sequence>MQLRDWQAGLIGALTTPSMIDAPRGVAVYHNARLAILRNALAGAYPVCRALVGEACFDAIVHETLAVQRSTSPNLHRYGDAVPDVIAHSPLASSVPYLADVARLEWRVHWAHYAPDADPALPDATTPGVLLAQPTHALRAGLVDGAWCLASAWPVVSIWRAHQPSASIALTDIDLATSEAAIVTVRDHRVVVLDVDAHTAAFLEACAGTASLEAALTQTLDRCADFNLTASLTSLHHAGLLRLSAHPASDPGDTP</sequence>
<keyword evidence="3" id="KW-1185">Reference proteome</keyword>
<organism evidence="2 3">
    <name type="scientific">Ralstonia condita</name>
    <dbReference type="NCBI Taxonomy" id="3058600"/>
    <lineage>
        <taxon>Bacteria</taxon>
        <taxon>Pseudomonadati</taxon>
        <taxon>Pseudomonadota</taxon>
        <taxon>Betaproteobacteria</taxon>
        <taxon>Burkholderiales</taxon>
        <taxon>Burkholderiaceae</taxon>
        <taxon>Ralstonia</taxon>
    </lineage>
</organism>